<accession>A0A9D1Y7E4</accession>
<reference evidence="1" key="2">
    <citation type="submission" date="2021-04" db="EMBL/GenBank/DDBJ databases">
        <authorList>
            <person name="Gilroy R."/>
        </authorList>
    </citation>
    <scope>NUCLEOTIDE SEQUENCE</scope>
    <source>
        <strain evidence="1">ChiBcec16_6824</strain>
    </source>
</reference>
<organism evidence="1 2">
    <name type="scientific">Candidatus Flavonifractor merdigallinarum</name>
    <dbReference type="NCBI Taxonomy" id="2838589"/>
    <lineage>
        <taxon>Bacteria</taxon>
        <taxon>Bacillati</taxon>
        <taxon>Bacillota</taxon>
        <taxon>Clostridia</taxon>
        <taxon>Eubacteriales</taxon>
        <taxon>Oscillospiraceae</taxon>
        <taxon>Flavonifractor</taxon>
    </lineage>
</organism>
<sequence>MKEKEIAELRRRFRQDKSAITHVRGCYINENREIVGEFQQSLALMSEEEGEKVLALLRRTLTGGLGRNLLDIEFTTAQVADSEEHRLLMALRDDAGLEDQEVVERFYQKAIASLELEGSYLILLARDRYDVPYRAKDGERQDDGSDEVFTYLVCAVCPVKLRKSALGYDLSENALHSWAAEWLVAAPEVGFLFPAFDQRSTNLYGALYYTKDCNKSQESFVDAVFRAPLPMPADQQRETFQTILADVLEEEDDSFQVVQAVQEELRERIEAYKESREEEPLSVSRQQVNQILASCGVSQTQVAAFDQQYEMAFGEETRITPQNLMETKRLEISAPGIVIQVAPEESDRVQTRIIDGVKYILIRADGDIQVNGVEIRIG</sequence>
<proteinExistence type="predicted"/>
<evidence type="ECO:0000313" key="2">
    <source>
        <dbReference type="Proteomes" id="UP000823868"/>
    </source>
</evidence>
<evidence type="ECO:0000313" key="1">
    <source>
        <dbReference type="EMBL" id="HIY20653.1"/>
    </source>
</evidence>
<dbReference type="Pfam" id="PF14199">
    <property type="entry name" value="DUF4317"/>
    <property type="match status" value="1"/>
</dbReference>
<protein>
    <submittedName>
        <fullName evidence="1">DUF4317 domain-containing protein</fullName>
    </submittedName>
</protein>
<dbReference type="InterPro" id="IPR025466">
    <property type="entry name" value="DUF4317"/>
</dbReference>
<gene>
    <name evidence="1" type="ORF">H9841_01970</name>
</gene>
<dbReference type="AlphaFoldDB" id="A0A9D1Y7E4"/>
<dbReference type="Proteomes" id="UP000823868">
    <property type="component" value="Unassembled WGS sequence"/>
</dbReference>
<comment type="caution">
    <text evidence="1">The sequence shown here is derived from an EMBL/GenBank/DDBJ whole genome shotgun (WGS) entry which is preliminary data.</text>
</comment>
<name>A0A9D1Y7E4_9FIRM</name>
<reference evidence="1" key="1">
    <citation type="journal article" date="2021" name="PeerJ">
        <title>Extensive microbial diversity within the chicken gut microbiome revealed by metagenomics and culture.</title>
        <authorList>
            <person name="Gilroy R."/>
            <person name="Ravi A."/>
            <person name="Getino M."/>
            <person name="Pursley I."/>
            <person name="Horton D.L."/>
            <person name="Alikhan N.F."/>
            <person name="Baker D."/>
            <person name="Gharbi K."/>
            <person name="Hall N."/>
            <person name="Watson M."/>
            <person name="Adriaenssens E.M."/>
            <person name="Foster-Nyarko E."/>
            <person name="Jarju S."/>
            <person name="Secka A."/>
            <person name="Antonio M."/>
            <person name="Oren A."/>
            <person name="Chaudhuri R.R."/>
            <person name="La Ragione R."/>
            <person name="Hildebrand F."/>
            <person name="Pallen M.J."/>
        </authorList>
    </citation>
    <scope>NUCLEOTIDE SEQUENCE</scope>
    <source>
        <strain evidence="1">ChiBcec16_6824</strain>
    </source>
</reference>
<dbReference type="EMBL" id="DXDX01000040">
    <property type="protein sequence ID" value="HIY20653.1"/>
    <property type="molecule type" value="Genomic_DNA"/>
</dbReference>